<dbReference type="EMBL" id="CACVKT020003070">
    <property type="protein sequence ID" value="CAC5381559.1"/>
    <property type="molecule type" value="Genomic_DNA"/>
</dbReference>
<accession>A0A6J8BFW7</accession>
<dbReference type="AlphaFoldDB" id="A0A6J8BFW7"/>
<name>A0A6J8BFW7_MYTCO</name>
<evidence type="ECO:0008006" key="3">
    <source>
        <dbReference type="Google" id="ProtNLM"/>
    </source>
</evidence>
<dbReference type="Proteomes" id="UP000507470">
    <property type="component" value="Unassembled WGS sequence"/>
</dbReference>
<organism evidence="1 2">
    <name type="scientific">Mytilus coruscus</name>
    <name type="common">Sea mussel</name>
    <dbReference type="NCBI Taxonomy" id="42192"/>
    <lineage>
        <taxon>Eukaryota</taxon>
        <taxon>Metazoa</taxon>
        <taxon>Spiralia</taxon>
        <taxon>Lophotrochozoa</taxon>
        <taxon>Mollusca</taxon>
        <taxon>Bivalvia</taxon>
        <taxon>Autobranchia</taxon>
        <taxon>Pteriomorphia</taxon>
        <taxon>Mytilida</taxon>
        <taxon>Mytiloidea</taxon>
        <taxon>Mytilidae</taxon>
        <taxon>Mytilinae</taxon>
        <taxon>Mytilus</taxon>
    </lineage>
</organism>
<dbReference type="OrthoDB" id="6087543at2759"/>
<gene>
    <name evidence="1" type="ORF">MCOR_17411</name>
</gene>
<evidence type="ECO:0000313" key="1">
    <source>
        <dbReference type="EMBL" id="CAC5381559.1"/>
    </source>
</evidence>
<proteinExistence type="predicted"/>
<evidence type="ECO:0000313" key="2">
    <source>
        <dbReference type="Proteomes" id="UP000507470"/>
    </source>
</evidence>
<reference evidence="1 2" key="1">
    <citation type="submission" date="2020-06" db="EMBL/GenBank/DDBJ databases">
        <authorList>
            <person name="Li R."/>
            <person name="Bekaert M."/>
        </authorList>
    </citation>
    <scope>NUCLEOTIDE SEQUENCE [LARGE SCALE GENOMIC DNA]</scope>
    <source>
        <strain evidence="2">wild</strain>
    </source>
</reference>
<keyword evidence="2" id="KW-1185">Reference proteome</keyword>
<protein>
    <recommendedName>
        <fullName evidence="3">Reverse transcriptase domain-containing protein</fullName>
    </recommendedName>
</protein>
<sequence>MPNVLGRYANEHHYSIHPTKTQIIDCSKTKSDYIWKLDGNDVTIAKSGVHLGLTRAENNESHINVQEKIKLARRTKYALMGSGCHGTNGLDPPTSYQIYKTYVIPRLIYGLEVLPLTRSDIEQLEKIHRKNLRPLQSLPERTANSAVLLLLALPIEAEIHKRALSLLLALLK</sequence>